<comment type="caution">
    <text evidence="2">The sequence shown here is derived from an EMBL/GenBank/DDBJ whole genome shotgun (WGS) entry which is preliminary data.</text>
</comment>
<dbReference type="PROSITE" id="PS51704">
    <property type="entry name" value="GP_PDE"/>
    <property type="match status" value="1"/>
</dbReference>
<dbReference type="SUPFAM" id="SSF51695">
    <property type="entry name" value="PLC-like phosphodiesterases"/>
    <property type="match status" value="1"/>
</dbReference>
<feature type="domain" description="GP-PDE" evidence="1">
    <location>
        <begin position="31"/>
        <end position="265"/>
    </location>
</feature>
<evidence type="ECO:0000313" key="2">
    <source>
        <dbReference type="EMBL" id="MFC3908180.1"/>
    </source>
</evidence>
<reference evidence="3" key="1">
    <citation type="journal article" date="2019" name="Int. J. Syst. Evol. Microbiol.">
        <title>The Global Catalogue of Microorganisms (GCM) 10K type strain sequencing project: providing services to taxonomists for standard genome sequencing and annotation.</title>
        <authorList>
            <consortium name="The Broad Institute Genomics Platform"/>
            <consortium name="The Broad Institute Genome Sequencing Center for Infectious Disease"/>
            <person name="Wu L."/>
            <person name="Ma J."/>
        </authorList>
    </citation>
    <scope>NUCLEOTIDE SEQUENCE [LARGE SCALE GENOMIC DNA]</scope>
    <source>
        <strain evidence="3">CCUG 59858</strain>
    </source>
</reference>
<dbReference type="InterPro" id="IPR030395">
    <property type="entry name" value="GP_PDE_dom"/>
</dbReference>
<dbReference type="Proteomes" id="UP001595758">
    <property type="component" value="Unassembled WGS sequence"/>
</dbReference>
<protein>
    <submittedName>
        <fullName evidence="2">Glycerophosphodiester phosphodiesterase</fullName>
    </submittedName>
</protein>
<gene>
    <name evidence="2" type="ORF">ACFORL_03710</name>
</gene>
<name>A0ABV8CDS8_9GAMM</name>
<evidence type="ECO:0000313" key="3">
    <source>
        <dbReference type="Proteomes" id="UP001595758"/>
    </source>
</evidence>
<keyword evidence="3" id="KW-1185">Reference proteome</keyword>
<proteinExistence type="predicted"/>
<evidence type="ECO:0000259" key="1">
    <source>
        <dbReference type="PROSITE" id="PS51704"/>
    </source>
</evidence>
<organism evidence="2 3">
    <name type="scientific">Legionella dresdenensis</name>
    <dbReference type="NCBI Taxonomy" id="450200"/>
    <lineage>
        <taxon>Bacteria</taxon>
        <taxon>Pseudomonadati</taxon>
        <taxon>Pseudomonadota</taxon>
        <taxon>Gammaproteobacteria</taxon>
        <taxon>Legionellales</taxon>
        <taxon>Legionellaceae</taxon>
        <taxon>Legionella</taxon>
    </lineage>
</organism>
<dbReference type="PANTHER" id="PTHR46211:SF1">
    <property type="entry name" value="GLYCEROPHOSPHODIESTER PHOSPHODIESTERASE, CYTOPLASMIC"/>
    <property type="match status" value="1"/>
</dbReference>
<dbReference type="Pfam" id="PF03009">
    <property type="entry name" value="GDPD"/>
    <property type="match status" value="1"/>
</dbReference>
<dbReference type="InterPro" id="IPR017946">
    <property type="entry name" value="PLC-like_Pdiesterase_TIM-brl"/>
</dbReference>
<dbReference type="EMBL" id="JBHSAB010000004">
    <property type="protein sequence ID" value="MFC3908180.1"/>
    <property type="molecule type" value="Genomic_DNA"/>
</dbReference>
<dbReference type="PANTHER" id="PTHR46211">
    <property type="entry name" value="GLYCEROPHOSPHORYL DIESTER PHOSPHODIESTERASE"/>
    <property type="match status" value="1"/>
</dbReference>
<dbReference type="RefSeq" id="WP_382341231.1">
    <property type="nucleotide sequence ID" value="NZ_JBHSAB010000004.1"/>
</dbReference>
<accession>A0ABV8CDS8</accession>
<sequence>MNIINFIEKSVNAYFACMPRPRPAASATENVCLIAHRGAHDVDLVENTDAAFAKALDLGCWGIEFDVHATVDQVLVVNHDPTLERLWHQPQAINDLTFAQVRKLAPKIPSLSEVVERYGKRMHLFIELKAPFHSEPALMAVLQTLTPCQDYHLLTLDEAVFAGLSQFPRQALLLVAEHMNVKQFCSLSVDKGYGGVLGHYLLFTNKTLNRLRGADQKTGLGFIDSRYSLYRELNRGLPWLFTNNAAGVCTLLKELQETEATRIAR</sequence>
<dbReference type="Gene3D" id="3.20.20.190">
    <property type="entry name" value="Phosphatidylinositol (PI) phosphodiesterase"/>
    <property type="match status" value="1"/>
</dbReference>